<gene>
    <name evidence="1" type="ORF">PGIGA_G00139830</name>
</gene>
<dbReference type="EMBL" id="CM040476">
    <property type="protein sequence ID" value="MCI4391904.1"/>
    <property type="molecule type" value="Genomic_DNA"/>
</dbReference>
<dbReference type="Proteomes" id="UP000829447">
    <property type="component" value="Linkage Group LG23"/>
</dbReference>
<sequence>MQICLAASAEAVRLFPTDIPFKGVFKVALTARRLRGSGQCTKTKTNAHPEAVGKTRPVGESHCRGLCTNTRLSGCQNCCLAGARLTTVQSHVCKRAAACRHRRFMKLSRPFGESSKPWFGHWDIFEVVNSLCTAPSNKHTGDRL</sequence>
<reference evidence="1 2" key="1">
    <citation type="journal article" date="2022" name="bioRxiv">
        <title>An ancient truncated duplication of the anti-Mullerian hormone receptor type 2 gene is a potential conserved master sex determinant in the Pangasiidae catfish family.</title>
        <authorList>
            <person name="Wen M."/>
            <person name="Pan Q."/>
            <person name="Jouanno E."/>
            <person name="Montfort J."/>
            <person name="Zahm M."/>
            <person name="Cabau C."/>
            <person name="Klopp C."/>
            <person name="Iampietro C."/>
            <person name="Roques C."/>
            <person name="Bouchez O."/>
            <person name="Castinel A."/>
            <person name="Donnadieu C."/>
            <person name="Parrinello H."/>
            <person name="Poncet C."/>
            <person name="Belmonte E."/>
            <person name="Gautier V."/>
            <person name="Avarre J.-C."/>
            <person name="Dugue R."/>
            <person name="Gustiano R."/>
            <person name="Ha T.T.T."/>
            <person name="Campet M."/>
            <person name="Sriphairoj K."/>
            <person name="Ribolli J."/>
            <person name="de Almeida F.L."/>
            <person name="Desvignes T."/>
            <person name="Postlethwait J.H."/>
            <person name="Bucao C.F."/>
            <person name="Robinson-Rechavi M."/>
            <person name="Bobe J."/>
            <person name="Herpin A."/>
            <person name="Guiguen Y."/>
        </authorList>
    </citation>
    <scope>NUCLEOTIDE SEQUENCE [LARGE SCALE GENOMIC DNA]</scope>
    <source>
        <strain evidence="1">YG-Dec2019</strain>
    </source>
</reference>
<evidence type="ECO:0000313" key="1">
    <source>
        <dbReference type="EMBL" id="MCI4391904.1"/>
    </source>
</evidence>
<evidence type="ECO:0000313" key="2">
    <source>
        <dbReference type="Proteomes" id="UP000829447"/>
    </source>
</evidence>
<name>A0ACC5XKZ9_PANGG</name>
<protein>
    <submittedName>
        <fullName evidence="1">Uncharacterized protein</fullName>
    </submittedName>
</protein>
<comment type="caution">
    <text evidence="1">The sequence shown here is derived from an EMBL/GenBank/DDBJ whole genome shotgun (WGS) entry which is preliminary data.</text>
</comment>
<organism evidence="1 2">
    <name type="scientific">Pangasianodon gigas</name>
    <name type="common">Mekong giant catfish</name>
    <name type="synonym">Pangasius gigas</name>
    <dbReference type="NCBI Taxonomy" id="30993"/>
    <lineage>
        <taxon>Eukaryota</taxon>
        <taxon>Metazoa</taxon>
        <taxon>Chordata</taxon>
        <taxon>Craniata</taxon>
        <taxon>Vertebrata</taxon>
        <taxon>Euteleostomi</taxon>
        <taxon>Actinopterygii</taxon>
        <taxon>Neopterygii</taxon>
        <taxon>Teleostei</taxon>
        <taxon>Ostariophysi</taxon>
        <taxon>Siluriformes</taxon>
        <taxon>Pangasiidae</taxon>
        <taxon>Pangasianodon</taxon>
    </lineage>
</organism>
<proteinExistence type="predicted"/>
<accession>A0ACC5XKZ9</accession>
<keyword evidence="2" id="KW-1185">Reference proteome</keyword>